<dbReference type="GeneID" id="111744952"/>
<evidence type="ECO:0000313" key="2">
    <source>
        <dbReference type="Proteomes" id="UP000515202"/>
    </source>
</evidence>
<sequence>MQGAGTAVLRPRGQGSVAGRRCRSVFLAGMGAQPHLDWAVLAYACEREQNEPLVGKGLRREATWRPLPWELPQRLKAEGRGRGRSGGRGLAAAGAQEGNGRDLLKVGGLHQHTLGEDPGMVLESCGEVSQPQASVVSSFSPRRTAFFTPGLVASLLTPARLRVQRALQPLAFLYRPLGLRAKAPGASLLGWRAGGHPWGPTVEAFASLASPPVHSSPISAPSGVTLSAVPTLRFCHPRARLEPPGFPLCRSTAQTHQSEDTPFLLARRAWGRGQSLRLSPGVTTGDSRQRGRPRRGPAHAQTGAINTRASCSVI</sequence>
<evidence type="ECO:0000256" key="1">
    <source>
        <dbReference type="SAM" id="MobiDB-lite"/>
    </source>
</evidence>
<protein>
    <submittedName>
        <fullName evidence="3">Uncharacterized protein LOC111744952</fullName>
    </submittedName>
</protein>
<name>A0A6P6CW36_PTEVA</name>
<feature type="region of interest" description="Disordered" evidence="1">
    <location>
        <begin position="275"/>
        <end position="307"/>
    </location>
</feature>
<dbReference type="Proteomes" id="UP000515202">
    <property type="component" value="Unplaced"/>
</dbReference>
<reference evidence="3" key="1">
    <citation type="submission" date="2025-08" db="UniProtKB">
        <authorList>
            <consortium name="RefSeq"/>
        </authorList>
    </citation>
    <scope>IDENTIFICATION</scope>
    <source>
        <tissue evidence="3">Kidney</tissue>
    </source>
</reference>
<proteinExistence type="predicted"/>
<feature type="region of interest" description="Disordered" evidence="1">
    <location>
        <begin position="75"/>
        <end position="94"/>
    </location>
</feature>
<dbReference type="AlphaFoldDB" id="A0A6P6CW36"/>
<dbReference type="RefSeq" id="XP_023391513.1">
    <property type="nucleotide sequence ID" value="XM_023535745.1"/>
</dbReference>
<gene>
    <name evidence="3" type="primary">LOC111744952</name>
</gene>
<evidence type="ECO:0000313" key="3">
    <source>
        <dbReference type="RefSeq" id="XP_023391513.1"/>
    </source>
</evidence>
<organism evidence="2 3">
    <name type="scientific">Pteropus vampyrus</name>
    <name type="common">Large flying fox</name>
    <dbReference type="NCBI Taxonomy" id="132908"/>
    <lineage>
        <taxon>Eukaryota</taxon>
        <taxon>Metazoa</taxon>
        <taxon>Chordata</taxon>
        <taxon>Craniata</taxon>
        <taxon>Vertebrata</taxon>
        <taxon>Euteleostomi</taxon>
        <taxon>Mammalia</taxon>
        <taxon>Eutheria</taxon>
        <taxon>Laurasiatheria</taxon>
        <taxon>Chiroptera</taxon>
        <taxon>Yinpterochiroptera</taxon>
        <taxon>Pteropodoidea</taxon>
        <taxon>Pteropodidae</taxon>
        <taxon>Pteropodinae</taxon>
        <taxon>Pteropus</taxon>
    </lineage>
</organism>
<keyword evidence="2" id="KW-1185">Reference proteome</keyword>
<accession>A0A6P6CW36</accession>
<dbReference type="KEGG" id="pvp:111744952"/>